<name>A0AAD4HV07_9AGAM</name>
<feature type="compositionally biased region" description="Basic and acidic residues" evidence="1">
    <location>
        <begin position="9"/>
        <end position="29"/>
    </location>
</feature>
<feature type="region of interest" description="Disordered" evidence="1">
    <location>
        <begin position="1"/>
        <end position="38"/>
    </location>
</feature>
<dbReference type="Proteomes" id="UP001195769">
    <property type="component" value="Unassembled WGS sequence"/>
</dbReference>
<dbReference type="InterPro" id="IPR038763">
    <property type="entry name" value="DHH_sf"/>
</dbReference>
<evidence type="ECO:0000256" key="1">
    <source>
        <dbReference type="SAM" id="MobiDB-lite"/>
    </source>
</evidence>
<evidence type="ECO:0000313" key="3">
    <source>
        <dbReference type="Proteomes" id="UP001195769"/>
    </source>
</evidence>
<dbReference type="AlphaFoldDB" id="A0AAD4HV07"/>
<dbReference type="RefSeq" id="XP_041234511.1">
    <property type="nucleotide sequence ID" value="XM_041369046.1"/>
</dbReference>
<gene>
    <name evidence="2" type="ORF">F5891DRAFT_1206737</name>
</gene>
<dbReference type="GeneID" id="64663344"/>
<evidence type="ECO:0000313" key="2">
    <source>
        <dbReference type="EMBL" id="KAG1908936.1"/>
    </source>
</evidence>
<dbReference type="EMBL" id="JABBWK010000001">
    <property type="protein sequence ID" value="KAG1908936.1"/>
    <property type="molecule type" value="Genomic_DNA"/>
</dbReference>
<keyword evidence="3" id="KW-1185">Reference proteome</keyword>
<organism evidence="2 3">
    <name type="scientific">Suillus fuscotomentosus</name>
    <dbReference type="NCBI Taxonomy" id="1912939"/>
    <lineage>
        <taxon>Eukaryota</taxon>
        <taxon>Fungi</taxon>
        <taxon>Dikarya</taxon>
        <taxon>Basidiomycota</taxon>
        <taxon>Agaricomycotina</taxon>
        <taxon>Agaricomycetes</taxon>
        <taxon>Agaricomycetidae</taxon>
        <taxon>Boletales</taxon>
        <taxon>Suillineae</taxon>
        <taxon>Suillaceae</taxon>
        <taxon>Suillus</taxon>
    </lineage>
</organism>
<sequence>MIASPSQSIERKIETRSTRLHKDRDNGKDKGKKGSILTGKKSRKAEFLANNGEGWTMVIGNEAGDLDSLASALGYAWLRPNMSGKAITYITTPREDFVLRAENLHALGLAGINHPFEELYCPGDPIPSQVSQFALVDHNPGLF</sequence>
<reference evidence="2" key="1">
    <citation type="journal article" date="2020" name="New Phytol.">
        <title>Comparative genomics reveals dynamic genome evolution in host specialist ectomycorrhizal fungi.</title>
        <authorList>
            <person name="Lofgren L.A."/>
            <person name="Nguyen N.H."/>
            <person name="Vilgalys R."/>
            <person name="Ruytinx J."/>
            <person name="Liao H.L."/>
            <person name="Branco S."/>
            <person name="Kuo A."/>
            <person name="LaButti K."/>
            <person name="Lipzen A."/>
            <person name="Andreopoulos W."/>
            <person name="Pangilinan J."/>
            <person name="Riley R."/>
            <person name="Hundley H."/>
            <person name="Na H."/>
            <person name="Barry K."/>
            <person name="Grigoriev I.V."/>
            <person name="Stajich J.E."/>
            <person name="Kennedy P.G."/>
        </authorList>
    </citation>
    <scope>NUCLEOTIDE SEQUENCE</scope>
    <source>
        <strain evidence="2">FC203</strain>
    </source>
</reference>
<dbReference type="Gene3D" id="3.90.1640.10">
    <property type="entry name" value="inorganic pyrophosphatase (n-terminal core)"/>
    <property type="match status" value="1"/>
</dbReference>
<dbReference type="SUPFAM" id="SSF64182">
    <property type="entry name" value="DHH phosphoesterases"/>
    <property type="match status" value="1"/>
</dbReference>
<comment type="caution">
    <text evidence="2">The sequence shown here is derived from an EMBL/GenBank/DDBJ whole genome shotgun (WGS) entry which is preliminary data.</text>
</comment>
<protein>
    <submittedName>
        <fullName evidence="2">Uncharacterized protein</fullName>
    </submittedName>
</protein>
<accession>A0AAD4HV07</accession>
<proteinExistence type="predicted"/>